<dbReference type="Proteomes" id="UP001260715">
    <property type="component" value="Unassembled WGS sequence"/>
</dbReference>
<gene>
    <name evidence="1" type="ORF">J2W50_001750</name>
</gene>
<sequence length="100" mass="11724">MEMHQEVQLETKLEELLLTGSTFISWAQLYNWYRVAKITKTPWRDISRRWSLMCELREISPPLPLKVYGNASSGMGGVRLVRDYEEMFDHSQTTLEELAS</sequence>
<accession>A0ABU1PCA1</accession>
<evidence type="ECO:0000313" key="2">
    <source>
        <dbReference type="Proteomes" id="UP001260715"/>
    </source>
</evidence>
<comment type="caution">
    <text evidence="1">The sequence shown here is derived from an EMBL/GenBank/DDBJ whole genome shotgun (WGS) entry which is preliminary data.</text>
</comment>
<name>A0ABU1PCA1_9BURK</name>
<organism evidence="1 2">
    <name type="scientific">Herbaspirillum frisingense</name>
    <dbReference type="NCBI Taxonomy" id="92645"/>
    <lineage>
        <taxon>Bacteria</taxon>
        <taxon>Pseudomonadati</taxon>
        <taxon>Pseudomonadota</taxon>
        <taxon>Betaproteobacteria</taxon>
        <taxon>Burkholderiales</taxon>
        <taxon>Oxalobacteraceae</taxon>
        <taxon>Herbaspirillum</taxon>
    </lineage>
</organism>
<protein>
    <submittedName>
        <fullName evidence="1">Uncharacterized protein</fullName>
    </submittedName>
</protein>
<proteinExistence type="predicted"/>
<dbReference type="RefSeq" id="WP_310010202.1">
    <property type="nucleotide sequence ID" value="NZ_JAVDSJ010000002.1"/>
</dbReference>
<evidence type="ECO:0000313" key="1">
    <source>
        <dbReference type="EMBL" id="MDR6583552.1"/>
    </source>
</evidence>
<dbReference type="EMBL" id="JAVDSJ010000002">
    <property type="protein sequence ID" value="MDR6583552.1"/>
    <property type="molecule type" value="Genomic_DNA"/>
</dbReference>
<keyword evidence="2" id="KW-1185">Reference proteome</keyword>
<reference evidence="1 2" key="1">
    <citation type="submission" date="2023-07" db="EMBL/GenBank/DDBJ databases">
        <title>Sorghum-associated microbial communities from plants grown in Nebraska, USA.</title>
        <authorList>
            <person name="Schachtman D."/>
        </authorList>
    </citation>
    <scope>NUCLEOTIDE SEQUENCE [LARGE SCALE GENOMIC DNA]</scope>
    <source>
        <strain evidence="1 2">596</strain>
    </source>
</reference>